<evidence type="ECO:0000256" key="1">
    <source>
        <dbReference type="SAM" id="MobiDB-lite"/>
    </source>
</evidence>
<evidence type="ECO:0000313" key="3">
    <source>
        <dbReference type="Proteomes" id="UP000297245"/>
    </source>
</evidence>
<proteinExistence type="predicted"/>
<reference evidence="2 3" key="1">
    <citation type="journal article" date="2019" name="Nat. Ecol. Evol.">
        <title>Megaphylogeny resolves global patterns of mushroom evolution.</title>
        <authorList>
            <person name="Varga T."/>
            <person name="Krizsan K."/>
            <person name="Foldi C."/>
            <person name="Dima B."/>
            <person name="Sanchez-Garcia M."/>
            <person name="Sanchez-Ramirez S."/>
            <person name="Szollosi G.J."/>
            <person name="Szarkandi J.G."/>
            <person name="Papp V."/>
            <person name="Albert L."/>
            <person name="Andreopoulos W."/>
            <person name="Angelini C."/>
            <person name="Antonin V."/>
            <person name="Barry K.W."/>
            <person name="Bougher N.L."/>
            <person name="Buchanan P."/>
            <person name="Buyck B."/>
            <person name="Bense V."/>
            <person name="Catcheside P."/>
            <person name="Chovatia M."/>
            <person name="Cooper J."/>
            <person name="Damon W."/>
            <person name="Desjardin D."/>
            <person name="Finy P."/>
            <person name="Geml J."/>
            <person name="Haridas S."/>
            <person name="Hughes K."/>
            <person name="Justo A."/>
            <person name="Karasinski D."/>
            <person name="Kautmanova I."/>
            <person name="Kiss B."/>
            <person name="Kocsube S."/>
            <person name="Kotiranta H."/>
            <person name="LaButti K.M."/>
            <person name="Lechner B.E."/>
            <person name="Liimatainen K."/>
            <person name="Lipzen A."/>
            <person name="Lukacs Z."/>
            <person name="Mihaltcheva S."/>
            <person name="Morgado L.N."/>
            <person name="Niskanen T."/>
            <person name="Noordeloos M.E."/>
            <person name="Ohm R.A."/>
            <person name="Ortiz-Santana B."/>
            <person name="Ovrebo C."/>
            <person name="Racz N."/>
            <person name="Riley R."/>
            <person name="Savchenko A."/>
            <person name="Shiryaev A."/>
            <person name="Soop K."/>
            <person name="Spirin V."/>
            <person name="Szebenyi C."/>
            <person name="Tomsovsky M."/>
            <person name="Tulloss R.E."/>
            <person name="Uehling J."/>
            <person name="Grigoriev I.V."/>
            <person name="Vagvolgyi C."/>
            <person name="Papp T."/>
            <person name="Martin F.M."/>
            <person name="Miettinen O."/>
            <person name="Hibbett D.S."/>
            <person name="Nagy L.G."/>
        </authorList>
    </citation>
    <scope>NUCLEOTIDE SEQUENCE [LARGE SCALE GENOMIC DNA]</scope>
    <source>
        <strain evidence="2 3">CBS 962.96</strain>
    </source>
</reference>
<accession>A0A4S8LLZ1</accession>
<name>A0A4S8LLZ1_DENBC</name>
<feature type="region of interest" description="Disordered" evidence="1">
    <location>
        <begin position="92"/>
        <end position="116"/>
    </location>
</feature>
<feature type="compositionally biased region" description="Polar residues" evidence="1">
    <location>
        <begin position="92"/>
        <end position="103"/>
    </location>
</feature>
<dbReference type="OrthoDB" id="5424500at2759"/>
<sequence length="291" mass="32615">MFEIVFGGGGSVTCIDLRRQDFTTEFAVNDFEALDSWVVRAIDCQTLISIRDLLATLVDVWPEQLDPSHIHLLIVDKVSSLTPSLDNSPSLANGLSPSLTNRPSLAGPPSLTDPPALVNPPFPSPSLIRYANGQIFLRRVALLEAISKLLMSLEEPRVIQLRGSPGTGKSVLLEQLCHYFTSNPISSSLNLPVMTMFVHEWPSLKSYPTFEDRFKRYVHKGKPYGAFLSYEEFTALCKTHTVIVLHDEAQMSFDEQQLWSAYDSHPNCYVIAAYYSYESRQAPSESRSARR</sequence>
<dbReference type="EMBL" id="ML179342">
    <property type="protein sequence ID" value="THU90237.1"/>
    <property type="molecule type" value="Genomic_DNA"/>
</dbReference>
<organism evidence="2 3">
    <name type="scientific">Dendrothele bispora (strain CBS 962.96)</name>
    <dbReference type="NCBI Taxonomy" id="1314807"/>
    <lineage>
        <taxon>Eukaryota</taxon>
        <taxon>Fungi</taxon>
        <taxon>Dikarya</taxon>
        <taxon>Basidiomycota</taxon>
        <taxon>Agaricomycotina</taxon>
        <taxon>Agaricomycetes</taxon>
        <taxon>Agaricomycetidae</taxon>
        <taxon>Agaricales</taxon>
        <taxon>Agaricales incertae sedis</taxon>
        <taxon>Dendrothele</taxon>
    </lineage>
</organism>
<keyword evidence="3" id="KW-1185">Reference proteome</keyword>
<evidence type="ECO:0000313" key="2">
    <source>
        <dbReference type="EMBL" id="THU90237.1"/>
    </source>
</evidence>
<dbReference type="AlphaFoldDB" id="A0A4S8LLZ1"/>
<dbReference type="Proteomes" id="UP000297245">
    <property type="component" value="Unassembled WGS sequence"/>
</dbReference>
<gene>
    <name evidence="2" type="ORF">K435DRAFT_802182</name>
</gene>
<dbReference type="SUPFAM" id="SSF52540">
    <property type="entry name" value="P-loop containing nucleoside triphosphate hydrolases"/>
    <property type="match status" value="1"/>
</dbReference>
<dbReference type="InterPro" id="IPR027417">
    <property type="entry name" value="P-loop_NTPase"/>
</dbReference>
<protein>
    <submittedName>
        <fullName evidence="2">Uncharacterized protein</fullName>
    </submittedName>
</protein>